<dbReference type="EC" id="7.-.-.-" evidence="8"/>
<dbReference type="InterPro" id="IPR026902">
    <property type="entry name" value="RnfC_N"/>
</dbReference>
<feature type="domain" description="4Fe-4S ferredoxin-type" evidence="10">
    <location>
        <begin position="357"/>
        <end position="387"/>
    </location>
</feature>
<feature type="binding site" evidence="8">
    <location>
        <position position="406"/>
    </location>
    <ligand>
        <name>[4Fe-4S] cluster</name>
        <dbReference type="ChEBI" id="CHEBI:49883"/>
        <label>2</label>
    </ligand>
</feature>
<sequence>MTKKYKTFRGGLHPPENKAGSAHKPIEDCPLPAELVIPLSLHVGVPAEVCVAPGEQVLKGQMIGRARGLVSVPVHASTSGEVIAVEPRPHPSGKVLEAVVLRPDGADTPCDRVGEDQVHDWSATELLERIREAGIVGLGGATFPAHIKLSPPPQKPIDVLIINGAECEPYLTADHRLMVEQAEQVVRGSDIFRRVLGAKRVCVGIESNKPDAIQAMRRACTAAGMEVVVLATKYPQGAEKQLIFALTGREVPRGALPMDIGALVQNVGTAAATAEALSSGMPLIERVVTVAGPGVAEAKNLRVRIGTPLAHLVDYCGGIRGNLAKVLVGGPMMGAAQLGLDVPVVPATSGVLLLREEDLVLRPEGPCIRCGRCVQVCPSRLCPTTIAAYARLGRMDEAKDYNAMDCIECGSCSYTCPSAIPLVQSIRHAKASILAQRKKH</sequence>
<feature type="binding site" evidence="8">
    <location>
        <position position="370"/>
    </location>
    <ligand>
        <name>[4Fe-4S] cluster</name>
        <dbReference type="ChEBI" id="CHEBI:49883"/>
        <label>1</label>
    </ligand>
</feature>
<keyword evidence="2 8" id="KW-0004">4Fe-4S</keyword>
<dbReference type="InterPro" id="IPR037225">
    <property type="entry name" value="Nuo51_FMN-bd_sf"/>
</dbReference>
<dbReference type="Gene3D" id="3.10.20.600">
    <property type="match status" value="1"/>
</dbReference>
<comment type="cofactor">
    <cofactor evidence="8">
        <name>[4Fe-4S] cluster</name>
        <dbReference type="ChEBI" id="CHEBI:49883"/>
    </cofactor>
    <text evidence="8">Binds 2 [4Fe-4S] clusters per subunit.</text>
</comment>
<dbReference type="Pfam" id="PF13375">
    <property type="entry name" value="RnfC_N"/>
    <property type="match status" value="1"/>
</dbReference>
<dbReference type="Pfam" id="PF13237">
    <property type="entry name" value="Fer4_10"/>
    <property type="match status" value="1"/>
</dbReference>
<dbReference type="PROSITE" id="PS00198">
    <property type="entry name" value="4FE4S_FER_1"/>
    <property type="match status" value="1"/>
</dbReference>
<keyword evidence="8" id="KW-1003">Cell membrane</keyword>
<evidence type="ECO:0000256" key="1">
    <source>
        <dbReference type="ARBA" id="ARBA00022448"/>
    </source>
</evidence>
<feature type="binding site" evidence="8">
    <location>
        <position position="416"/>
    </location>
    <ligand>
        <name>[4Fe-4S] cluster</name>
        <dbReference type="ChEBI" id="CHEBI:49883"/>
        <label>1</label>
    </ligand>
</feature>
<dbReference type="PROSITE" id="PS51379">
    <property type="entry name" value="4FE4S_FER_2"/>
    <property type="match status" value="2"/>
</dbReference>
<feature type="region of interest" description="Disordered" evidence="9">
    <location>
        <begin position="1"/>
        <end position="23"/>
    </location>
</feature>
<dbReference type="Proteomes" id="UP001060414">
    <property type="component" value="Chromosome"/>
</dbReference>
<dbReference type="SUPFAM" id="SSF142019">
    <property type="entry name" value="Nqo1 FMN-binding domain-like"/>
    <property type="match status" value="1"/>
</dbReference>
<keyword evidence="1 8" id="KW-0813">Transport</keyword>
<dbReference type="PANTHER" id="PTHR43034">
    <property type="entry name" value="ION-TRANSLOCATING OXIDOREDUCTASE COMPLEX SUBUNIT C"/>
    <property type="match status" value="1"/>
</dbReference>
<keyword evidence="12" id="KW-1185">Reference proteome</keyword>
<evidence type="ECO:0000256" key="3">
    <source>
        <dbReference type="ARBA" id="ARBA00022723"/>
    </source>
</evidence>
<dbReference type="SUPFAM" id="SSF46548">
    <property type="entry name" value="alpha-helical ferredoxin"/>
    <property type="match status" value="1"/>
</dbReference>
<dbReference type="InterPro" id="IPR017896">
    <property type="entry name" value="4Fe4S_Fe-S-bd"/>
</dbReference>
<dbReference type="Gene3D" id="3.30.70.20">
    <property type="match status" value="1"/>
</dbReference>
<keyword evidence="3 8" id="KW-0479">Metal-binding</keyword>
<dbReference type="InterPro" id="IPR017900">
    <property type="entry name" value="4Fe4S_Fe_S_CS"/>
</dbReference>
<dbReference type="Pfam" id="PF01512">
    <property type="entry name" value="Complex1_51K"/>
    <property type="match status" value="1"/>
</dbReference>
<feature type="binding site" evidence="8">
    <location>
        <position position="409"/>
    </location>
    <ligand>
        <name>[4Fe-4S] cluster</name>
        <dbReference type="ChEBI" id="CHEBI:49883"/>
        <label>2</label>
    </ligand>
</feature>
<gene>
    <name evidence="11" type="primary">rsxC</name>
    <name evidence="8" type="synonym">rnfC</name>
    <name evidence="11" type="ORF">L9S41_09830</name>
</gene>
<dbReference type="InterPro" id="IPR010208">
    <property type="entry name" value="Ion_transpt_RnfC/RsxC"/>
</dbReference>
<evidence type="ECO:0000256" key="6">
    <source>
        <dbReference type="ARBA" id="ARBA00023004"/>
    </source>
</evidence>
<feature type="domain" description="4Fe-4S ferredoxin-type" evidence="10">
    <location>
        <begin position="397"/>
        <end position="425"/>
    </location>
</feature>
<evidence type="ECO:0000313" key="12">
    <source>
        <dbReference type="Proteomes" id="UP001060414"/>
    </source>
</evidence>
<name>A0ABY5ZFP9_9BACT</name>
<evidence type="ECO:0000256" key="2">
    <source>
        <dbReference type="ARBA" id="ARBA00022485"/>
    </source>
</evidence>
<evidence type="ECO:0000256" key="8">
    <source>
        <dbReference type="HAMAP-Rule" id="MF_00461"/>
    </source>
</evidence>
<reference evidence="11" key="1">
    <citation type="journal article" date="2022" name="Environ. Microbiol.">
        <title>Geoalkalibacter halelectricus SAP #1 sp. nov. possessing extracellular electron transfer and mineral#reducing capabilities from a haloalkaline environment.</title>
        <authorList>
            <person name="Yadav S."/>
            <person name="Singh R."/>
            <person name="Sundharam S.S."/>
            <person name="Chaudhary S."/>
            <person name="Krishnamurthi S."/>
            <person name="Patil S.A."/>
        </authorList>
    </citation>
    <scope>NUCLEOTIDE SEQUENCE</scope>
    <source>
        <strain evidence="11">SAP-1</strain>
    </source>
</reference>
<dbReference type="NCBIfam" id="TIGR01945">
    <property type="entry name" value="rnfC"/>
    <property type="match status" value="1"/>
</dbReference>
<evidence type="ECO:0000256" key="4">
    <source>
        <dbReference type="ARBA" id="ARBA00022737"/>
    </source>
</evidence>
<dbReference type="RefSeq" id="WP_260746348.1">
    <property type="nucleotide sequence ID" value="NZ_CP092109.1"/>
</dbReference>
<dbReference type="PANTHER" id="PTHR43034:SF2">
    <property type="entry name" value="ION-TRANSLOCATING OXIDOREDUCTASE COMPLEX SUBUNIT C"/>
    <property type="match status" value="1"/>
</dbReference>
<dbReference type="EMBL" id="CP092109">
    <property type="protein sequence ID" value="UWZ78000.1"/>
    <property type="molecule type" value="Genomic_DNA"/>
</dbReference>
<evidence type="ECO:0000256" key="9">
    <source>
        <dbReference type="SAM" id="MobiDB-lite"/>
    </source>
</evidence>
<organism evidence="11 12">
    <name type="scientific">Geoalkalibacter halelectricus</name>
    <dbReference type="NCBI Taxonomy" id="2847045"/>
    <lineage>
        <taxon>Bacteria</taxon>
        <taxon>Pseudomonadati</taxon>
        <taxon>Thermodesulfobacteriota</taxon>
        <taxon>Desulfuromonadia</taxon>
        <taxon>Desulfuromonadales</taxon>
        <taxon>Geoalkalibacteraceae</taxon>
        <taxon>Geoalkalibacter</taxon>
    </lineage>
</organism>
<comment type="subunit">
    <text evidence="8">The complex is composed of six subunits: RnfA, RnfB, RnfC, RnfD, RnfE and RnfG.</text>
</comment>
<keyword evidence="8" id="KW-1278">Translocase</keyword>
<evidence type="ECO:0000256" key="7">
    <source>
        <dbReference type="ARBA" id="ARBA00023014"/>
    </source>
</evidence>
<keyword evidence="7 8" id="KW-0411">Iron-sulfur</keyword>
<keyword evidence="5 8" id="KW-0249">Electron transport</keyword>
<comment type="similarity">
    <text evidence="8">Belongs to the 4Fe4S bacterial-type ferredoxin family. RnfC subfamily.</text>
</comment>
<comment type="subcellular location">
    <subcellularLocation>
        <location evidence="8">Cell membrane</location>
        <topology evidence="8">Peripheral membrane protein</topology>
    </subcellularLocation>
</comment>
<dbReference type="Pfam" id="PF10531">
    <property type="entry name" value="SLBB"/>
    <property type="match status" value="1"/>
</dbReference>
<comment type="function">
    <text evidence="8">Part of a membrane-bound complex that couples electron transfer with translocation of ions across the membrane.</text>
</comment>
<evidence type="ECO:0000259" key="10">
    <source>
        <dbReference type="PROSITE" id="PS51379"/>
    </source>
</evidence>
<keyword evidence="4 8" id="KW-0677">Repeat</keyword>
<keyword evidence="8" id="KW-0472">Membrane</keyword>
<protein>
    <recommendedName>
        <fullName evidence="8">Ion-translocating oxidoreductase complex subunit C</fullName>
        <ecNumber evidence="8">7.-.-.-</ecNumber>
    </recommendedName>
    <alternativeName>
        <fullName evidence="8">Rnf electron transport complex subunit C</fullName>
    </alternativeName>
</protein>
<evidence type="ECO:0000256" key="5">
    <source>
        <dbReference type="ARBA" id="ARBA00022982"/>
    </source>
</evidence>
<keyword evidence="6 8" id="KW-0408">Iron</keyword>
<feature type="binding site" evidence="8">
    <location>
        <position position="412"/>
    </location>
    <ligand>
        <name>[4Fe-4S] cluster</name>
        <dbReference type="ChEBI" id="CHEBI:49883"/>
        <label>2</label>
    </ligand>
</feature>
<feature type="binding site" evidence="8">
    <location>
        <position position="373"/>
    </location>
    <ligand>
        <name>[4Fe-4S] cluster</name>
        <dbReference type="ChEBI" id="CHEBI:49883"/>
        <label>1</label>
    </ligand>
</feature>
<proteinExistence type="inferred from homology"/>
<evidence type="ECO:0000313" key="11">
    <source>
        <dbReference type="EMBL" id="UWZ78000.1"/>
    </source>
</evidence>
<dbReference type="Gene3D" id="3.40.50.11540">
    <property type="entry name" value="NADH-ubiquinone oxidoreductase 51kDa subunit"/>
    <property type="match status" value="1"/>
</dbReference>
<dbReference type="HAMAP" id="MF_00461">
    <property type="entry name" value="RsxC_RnfC"/>
    <property type="match status" value="1"/>
</dbReference>
<accession>A0ABY5ZFP9</accession>
<feature type="binding site" evidence="8">
    <location>
        <position position="377"/>
    </location>
    <ligand>
        <name>[4Fe-4S] cluster</name>
        <dbReference type="ChEBI" id="CHEBI:49883"/>
        <label>2</label>
    </ligand>
</feature>
<dbReference type="NCBIfam" id="NF003454">
    <property type="entry name" value="PRK05035.1"/>
    <property type="match status" value="1"/>
</dbReference>
<feature type="binding site" evidence="8">
    <location>
        <position position="367"/>
    </location>
    <ligand>
        <name>[4Fe-4S] cluster</name>
        <dbReference type="ChEBI" id="CHEBI:49883"/>
        <label>1</label>
    </ligand>
</feature>
<dbReference type="InterPro" id="IPR019554">
    <property type="entry name" value="Soluble_ligand-bd"/>
</dbReference>
<dbReference type="InterPro" id="IPR011538">
    <property type="entry name" value="Nuo51_FMN-bd"/>
</dbReference>